<organism evidence="2 3">
    <name type="scientific">Opisthorchis viverrini</name>
    <name type="common">Southeast Asian liver fluke</name>
    <dbReference type="NCBI Taxonomy" id="6198"/>
    <lineage>
        <taxon>Eukaryota</taxon>
        <taxon>Metazoa</taxon>
        <taxon>Spiralia</taxon>
        <taxon>Lophotrochozoa</taxon>
        <taxon>Platyhelminthes</taxon>
        <taxon>Trematoda</taxon>
        <taxon>Digenea</taxon>
        <taxon>Opisthorchiida</taxon>
        <taxon>Opisthorchiata</taxon>
        <taxon>Opisthorchiidae</taxon>
        <taxon>Opisthorchis</taxon>
    </lineage>
</organism>
<dbReference type="CTD" id="20328097"/>
<dbReference type="GeneID" id="20328097"/>
<evidence type="ECO:0000313" key="2">
    <source>
        <dbReference type="EMBL" id="KER26813.1"/>
    </source>
</evidence>
<feature type="region of interest" description="Disordered" evidence="1">
    <location>
        <begin position="92"/>
        <end position="114"/>
    </location>
</feature>
<gene>
    <name evidence="2" type="ORF">T265_13930</name>
</gene>
<dbReference type="EMBL" id="KL596738">
    <property type="protein sequence ID" value="KER26813.1"/>
    <property type="molecule type" value="Genomic_DNA"/>
</dbReference>
<protein>
    <submittedName>
        <fullName evidence="2">Uncharacterized protein</fullName>
    </submittedName>
</protein>
<dbReference type="RefSeq" id="XP_009169462.1">
    <property type="nucleotide sequence ID" value="XM_009171198.1"/>
</dbReference>
<reference evidence="2 3" key="1">
    <citation type="submission" date="2013-11" db="EMBL/GenBank/DDBJ databases">
        <title>Opisthorchis viverrini - life in the bile duct.</title>
        <authorList>
            <person name="Young N.D."/>
            <person name="Nagarajan N."/>
            <person name="Lin S.J."/>
            <person name="Korhonen P.K."/>
            <person name="Jex A.R."/>
            <person name="Hall R.S."/>
            <person name="Safavi-Hemami H."/>
            <person name="Kaewkong W."/>
            <person name="Bertrand D."/>
            <person name="Gao S."/>
            <person name="Seet Q."/>
            <person name="Wongkham S."/>
            <person name="Teh B.T."/>
            <person name="Wongkham C."/>
            <person name="Intapan P.M."/>
            <person name="Maleewong W."/>
            <person name="Yang X."/>
            <person name="Hu M."/>
            <person name="Wang Z."/>
            <person name="Hofmann A."/>
            <person name="Sternberg P.W."/>
            <person name="Tan P."/>
            <person name="Wang J."/>
            <person name="Gasser R.B."/>
        </authorList>
    </citation>
    <scope>NUCLEOTIDE SEQUENCE [LARGE SCALE GENOMIC DNA]</scope>
</reference>
<evidence type="ECO:0000313" key="3">
    <source>
        <dbReference type="Proteomes" id="UP000054324"/>
    </source>
</evidence>
<dbReference type="Proteomes" id="UP000054324">
    <property type="component" value="Unassembled WGS sequence"/>
</dbReference>
<evidence type="ECO:0000256" key="1">
    <source>
        <dbReference type="SAM" id="MobiDB-lite"/>
    </source>
</evidence>
<sequence length="305" mass="33728">MLWSSFLCHPTCANVCCVCCVDSVIPICAFQRDKLTWNSAESLGFDVSGQLNVLHQAASCFTQYDIRDIAIQLYLGNGARCPKWLEREFTDRNIRGSNPTSAPRLPLSRPGQPGSIPTLLQPSGGMTARVLKPNDLIFCNPLPTRLLKTPRKPTTGFALLEAHQAQSPGFRQLEPKLHEVSELHSFVKQLGFAGDSPVTQSRSHRVSVNLNPNCTKQLNVLHQAASCFIGYDIQDIATHAIHNTQLIRLLKILGQPTTGFALRLKHEAAWCSTFSCLTTSQTRYSAGFQSLFEKPNPSTQMSVLH</sequence>
<dbReference type="KEGG" id="ovi:T265_13930"/>
<keyword evidence="3" id="KW-1185">Reference proteome</keyword>
<accession>A0A074ZHR0</accession>
<proteinExistence type="predicted"/>
<name>A0A074ZHR0_OPIVI</name>
<dbReference type="AlphaFoldDB" id="A0A074ZHR0"/>
<dbReference type="OrthoDB" id="1867783at2759"/>